<dbReference type="PANTHER" id="PTHR42681:SF1">
    <property type="entry name" value="MALONYL-COA-ACYL CARRIER PROTEIN TRANSACYLASE, MITOCHONDRIAL"/>
    <property type="match status" value="1"/>
</dbReference>
<dbReference type="Gene3D" id="3.30.70.250">
    <property type="entry name" value="Malonyl-CoA ACP transacylase, ACP-binding"/>
    <property type="match status" value="1"/>
</dbReference>
<evidence type="ECO:0000313" key="7">
    <source>
        <dbReference type="EMBL" id="SVA75965.1"/>
    </source>
</evidence>
<dbReference type="GO" id="GO:0005829">
    <property type="term" value="C:cytosol"/>
    <property type="evidence" value="ECO:0007669"/>
    <property type="project" value="TreeGrafter"/>
</dbReference>
<organism evidence="7">
    <name type="scientific">marine metagenome</name>
    <dbReference type="NCBI Taxonomy" id="408172"/>
    <lineage>
        <taxon>unclassified sequences</taxon>
        <taxon>metagenomes</taxon>
        <taxon>ecological metagenomes</taxon>
    </lineage>
</organism>
<evidence type="ECO:0000256" key="1">
    <source>
        <dbReference type="ARBA" id="ARBA00008217"/>
    </source>
</evidence>
<evidence type="ECO:0000259" key="6">
    <source>
        <dbReference type="SMART" id="SM00827"/>
    </source>
</evidence>
<dbReference type="PANTHER" id="PTHR42681">
    <property type="entry name" value="MALONYL-COA-ACYL CARRIER PROTEIN TRANSACYLASE, MITOCHONDRIAL"/>
    <property type="match status" value="1"/>
</dbReference>
<dbReference type="NCBIfam" id="TIGR00128">
    <property type="entry name" value="fabD"/>
    <property type="match status" value="1"/>
</dbReference>
<proteinExistence type="inferred from homology"/>
<dbReference type="FunFam" id="3.30.70.250:FF:000001">
    <property type="entry name" value="Malonyl CoA-acyl carrier protein transacylase"/>
    <property type="match status" value="1"/>
</dbReference>
<dbReference type="PIRSF" id="PIRSF000446">
    <property type="entry name" value="Mct"/>
    <property type="match status" value="1"/>
</dbReference>
<accession>A0A381YG39</accession>
<dbReference type="Gene3D" id="3.40.366.10">
    <property type="entry name" value="Malonyl-Coenzyme A Acyl Carrier Protein, domain 2"/>
    <property type="match status" value="1"/>
</dbReference>
<dbReference type="GO" id="GO:0004314">
    <property type="term" value="F:[acyl-carrier-protein] S-malonyltransferase activity"/>
    <property type="evidence" value="ECO:0007669"/>
    <property type="project" value="UniProtKB-EC"/>
</dbReference>
<dbReference type="InterPro" id="IPR016035">
    <property type="entry name" value="Acyl_Trfase/lysoPLipase"/>
</dbReference>
<dbReference type="InterPro" id="IPR001227">
    <property type="entry name" value="Ac_transferase_dom_sf"/>
</dbReference>
<feature type="domain" description="Malonyl-CoA:ACP transacylase (MAT)" evidence="6">
    <location>
        <begin position="5"/>
        <end position="304"/>
    </location>
</feature>
<dbReference type="InterPro" id="IPR050858">
    <property type="entry name" value="Mal-CoA-ACP_Trans/PKS_FabD"/>
</dbReference>
<dbReference type="InterPro" id="IPR024925">
    <property type="entry name" value="Malonyl_CoA-ACP_transAc"/>
</dbReference>
<evidence type="ECO:0000256" key="2">
    <source>
        <dbReference type="ARBA" id="ARBA00013258"/>
    </source>
</evidence>
<dbReference type="Pfam" id="PF00698">
    <property type="entry name" value="Acyl_transf_1"/>
    <property type="match status" value="1"/>
</dbReference>
<dbReference type="AlphaFoldDB" id="A0A381YG39"/>
<dbReference type="GO" id="GO:0006633">
    <property type="term" value="P:fatty acid biosynthetic process"/>
    <property type="evidence" value="ECO:0007669"/>
    <property type="project" value="TreeGrafter"/>
</dbReference>
<dbReference type="InterPro" id="IPR016036">
    <property type="entry name" value="Malonyl_transacylase_ACP-bd"/>
</dbReference>
<dbReference type="InterPro" id="IPR004410">
    <property type="entry name" value="Malonyl_CoA-ACP_transAc_FabD"/>
</dbReference>
<evidence type="ECO:0000256" key="5">
    <source>
        <dbReference type="ARBA" id="ARBA00048462"/>
    </source>
</evidence>
<protein>
    <recommendedName>
        <fullName evidence="2">[acyl-carrier-protein] S-malonyltransferase</fullName>
        <ecNumber evidence="2">2.3.1.39</ecNumber>
    </recommendedName>
</protein>
<comment type="similarity">
    <text evidence="1">Belongs to the FabD family.</text>
</comment>
<dbReference type="SUPFAM" id="SSF55048">
    <property type="entry name" value="Probable ACP-binding domain of malonyl-CoA ACP transacylase"/>
    <property type="match status" value="1"/>
</dbReference>
<dbReference type="EC" id="2.3.1.39" evidence="2"/>
<keyword evidence="4" id="KW-0012">Acyltransferase</keyword>
<evidence type="ECO:0000256" key="4">
    <source>
        <dbReference type="ARBA" id="ARBA00023315"/>
    </source>
</evidence>
<keyword evidence="3" id="KW-0808">Transferase</keyword>
<dbReference type="SMART" id="SM00827">
    <property type="entry name" value="PKS_AT"/>
    <property type="match status" value="1"/>
</dbReference>
<reference evidence="7" key="1">
    <citation type="submission" date="2018-05" db="EMBL/GenBank/DDBJ databases">
        <authorList>
            <person name="Lanie J.A."/>
            <person name="Ng W.-L."/>
            <person name="Kazmierczak K.M."/>
            <person name="Andrzejewski T.M."/>
            <person name="Davidsen T.M."/>
            <person name="Wayne K.J."/>
            <person name="Tettelin H."/>
            <person name="Glass J.I."/>
            <person name="Rusch D."/>
            <person name="Podicherti R."/>
            <person name="Tsui H.-C.T."/>
            <person name="Winkler M.E."/>
        </authorList>
    </citation>
    <scope>NUCLEOTIDE SEQUENCE</scope>
</reference>
<gene>
    <name evidence="7" type="ORF">METZ01_LOCUS128819</name>
</gene>
<evidence type="ECO:0000256" key="3">
    <source>
        <dbReference type="ARBA" id="ARBA00022679"/>
    </source>
</evidence>
<dbReference type="EMBL" id="UINC01018151">
    <property type="protein sequence ID" value="SVA75965.1"/>
    <property type="molecule type" value="Genomic_DNA"/>
</dbReference>
<comment type="catalytic activity">
    <reaction evidence="5">
        <text>holo-[ACP] + malonyl-CoA = malonyl-[ACP] + CoA</text>
        <dbReference type="Rhea" id="RHEA:41792"/>
        <dbReference type="Rhea" id="RHEA-COMP:9623"/>
        <dbReference type="Rhea" id="RHEA-COMP:9685"/>
        <dbReference type="ChEBI" id="CHEBI:57287"/>
        <dbReference type="ChEBI" id="CHEBI:57384"/>
        <dbReference type="ChEBI" id="CHEBI:64479"/>
        <dbReference type="ChEBI" id="CHEBI:78449"/>
        <dbReference type="EC" id="2.3.1.39"/>
    </reaction>
</comment>
<dbReference type="SUPFAM" id="SSF52151">
    <property type="entry name" value="FabD/lysophospholipase-like"/>
    <property type="match status" value="1"/>
</dbReference>
<sequence>MLSFIFPGQGSQCVGMGRDLVNAYPECRTTFEEADEVLGESLSRLCFEGPEEHLTLTENAQPAILTVSVAMYRGLIERGLRPTCVAGHSLGEYSAHVAAGTIAFADALGIVKRRGRYMQEAVPVGAGAMSAILGLDASSVKQACDESGNGEVVAPANLNAPRQVVIAGDREAVHRAGEVAKRMGAKRVISLTVSAPFHCALMQPVADRLAPELRRLSATDPHIPVVANVDAEPKRDAQASINALIQQIASPVLWEQVIRRLASDGSRTYVEVGPGSVLTGLMKKIDRTLRAVAVDKLPTLNHAKEFIG</sequence>
<name>A0A381YG39_9ZZZZ</name>
<dbReference type="InterPro" id="IPR014043">
    <property type="entry name" value="Acyl_transferase_dom"/>
</dbReference>